<dbReference type="InterPro" id="IPR005467">
    <property type="entry name" value="His_kinase_dom"/>
</dbReference>
<dbReference type="InterPro" id="IPR036890">
    <property type="entry name" value="HATPase_C_sf"/>
</dbReference>
<dbReference type="SMART" id="SM00388">
    <property type="entry name" value="HisKA"/>
    <property type="match status" value="1"/>
</dbReference>
<evidence type="ECO:0000256" key="5">
    <source>
        <dbReference type="ARBA" id="ARBA00022553"/>
    </source>
</evidence>
<comment type="catalytic activity">
    <reaction evidence="1">
        <text>ATP + protein L-histidine = ADP + protein N-phospho-L-histidine.</text>
        <dbReference type="EC" id="2.7.13.3"/>
    </reaction>
</comment>
<keyword evidence="10" id="KW-0812">Transmembrane</keyword>
<feature type="transmembrane region" description="Helical" evidence="10">
    <location>
        <begin position="139"/>
        <end position="158"/>
    </location>
</feature>
<feature type="domain" description="Histidine kinase" evidence="11">
    <location>
        <begin position="227"/>
        <end position="426"/>
    </location>
</feature>
<dbReference type="Proteomes" id="UP000642488">
    <property type="component" value="Unassembled WGS sequence"/>
</dbReference>
<dbReference type="InterPro" id="IPR036097">
    <property type="entry name" value="HisK_dim/P_sf"/>
</dbReference>
<dbReference type="EMBL" id="JAEKPD010000001">
    <property type="protein sequence ID" value="MBJ3761522.1"/>
    <property type="molecule type" value="Genomic_DNA"/>
</dbReference>
<dbReference type="SMART" id="SM00387">
    <property type="entry name" value="HATPase_c"/>
    <property type="match status" value="1"/>
</dbReference>
<keyword evidence="10" id="KW-0472">Membrane</keyword>
<keyword evidence="4" id="KW-1003">Cell membrane</keyword>
<evidence type="ECO:0000256" key="10">
    <source>
        <dbReference type="SAM" id="Phobius"/>
    </source>
</evidence>
<dbReference type="Gene3D" id="1.10.287.130">
    <property type="match status" value="1"/>
</dbReference>
<feature type="transmembrane region" description="Helical" evidence="10">
    <location>
        <begin position="32"/>
        <end position="54"/>
    </location>
</feature>
<keyword evidence="13" id="KW-1185">Reference proteome</keyword>
<dbReference type="SUPFAM" id="SSF55874">
    <property type="entry name" value="ATPase domain of HSP90 chaperone/DNA topoisomerase II/histidine kinase"/>
    <property type="match status" value="1"/>
</dbReference>
<dbReference type="RefSeq" id="WP_198914678.1">
    <property type="nucleotide sequence ID" value="NZ_JAEKPD010000001.1"/>
</dbReference>
<proteinExistence type="predicted"/>
<reference evidence="12" key="1">
    <citation type="submission" date="2020-12" db="EMBL/GenBank/DDBJ databases">
        <title>Bacterial taxonomy.</title>
        <authorList>
            <person name="Pan X."/>
        </authorList>
    </citation>
    <scope>NUCLEOTIDE SEQUENCE</scope>
    <source>
        <strain evidence="12">KCTC 52957</strain>
    </source>
</reference>
<accession>A0A934M8K9</accession>
<keyword evidence="9" id="KW-0067">ATP-binding</keyword>
<feature type="transmembrane region" description="Helical" evidence="10">
    <location>
        <begin position="60"/>
        <end position="80"/>
    </location>
</feature>
<dbReference type="InterPro" id="IPR004358">
    <property type="entry name" value="Sig_transdc_His_kin-like_C"/>
</dbReference>
<dbReference type="AlphaFoldDB" id="A0A934M8K9"/>
<dbReference type="GO" id="GO:0005886">
    <property type="term" value="C:plasma membrane"/>
    <property type="evidence" value="ECO:0007669"/>
    <property type="project" value="UniProtKB-SubCell"/>
</dbReference>
<gene>
    <name evidence="12" type="ORF">ILP92_02010</name>
</gene>
<dbReference type="PROSITE" id="PS50109">
    <property type="entry name" value="HIS_KIN"/>
    <property type="match status" value="1"/>
</dbReference>
<dbReference type="GO" id="GO:0005524">
    <property type="term" value="F:ATP binding"/>
    <property type="evidence" value="ECO:0007669"/>
    <property type="project" value="UniProtKB-KW"/>
</dbReference>
<keyword evidence="10" id="KW-1133">Transmembrane helix</keyword>
<feature type="transmembrane region" description="Helical" evidence="10">
    <location>
        <begin position="170"/>
        <end position="191"/>
    </location>
</feature>
<evidence type="ECO:0000313" key="13">
    <source>
        <dbReference type="Proteomes" id="UP000642488"/>
    </source>
</evidence>
<keyword evidence="5" id="KW-0597">Phosphoprotein</keyword>
<dbReference type="InterPro" id="IPR003661">
    <property type="entry name" value="HisK_dim/P_dom"/>
</dbReference>
<comment type="caution">
    <text evidence="12">The sequence shown here is derived from an EMBL/GenBank/DDBJ whole genome shotgun (WGS) entry which is preliminary data.</text>
</comment>
<evidence type="ECO:0000256" key="4">
    <source>
        <dbReference type="ARBA" id="ARBA00022475"/>
    </source>
</evidence>
<dbReference type="Pfam" id="PF00512">
    <property type="entry name" value="HisKA"/>
    <property type="match status" value="1"/>
</dbReference>
<evidence type="ECO:0000256" key="7">
    <source>
        <dbReference type="ARBA" id="ARBA00022741"/>
    </source>
</evidence>
<dbReference type="Pfam" id="PF25323">
    <property type="entry name" value="6TM_PilS"/>
    <property type="match status" value="1"/>
</dbReference>
<dbReference type="CDD" id="cd00082">
    <property type="entry name" value="HisKA"/>
    <property type="match status" value="1"/>
</dbReference>
<dbReference type="GO" id="GO:0000155">
    <property type="term" value="F:phosphorelay sensor kinase activity"/>
    <property type="evidence" value="ECO:0007669"/>
    <property type="project" value="InterPro"/>
</dbReference>
<dbReference type="PANTHER" id="PTHR44936:SF10">
    <property type="entry name" value="SENSOR PROTEIN RSTB"/>
    <property type="match status" value="1"/>
</dbReference>
<sequence length="470" mass="51067">MSDPIPLSDQSVPADVIFAGPRRSNWVRVRTLIALRWVAIGGQIVSVIVAQAFLDLRLEIGLIAVTIAAAIITNLTAVLIYPENKRLNESGLTGVLLFDMVQLSLLLMLTGGLNNPFASLILAQVAISATALRLRATLILCGVAVTLITVNMFIYVPLETRTGEILTLPPLFQLGFWAAICVGVLFQASYAHRVTREMTAMADALSATQMALSREQKLTDLGGVVAAAAHELGTPLATIALVSGELRDDETASPEIREDADLIRTQAERCRLILQSMGSSGKRDTHVQHAPLSAVLAEAAAPHADRGAMLLYDLSGRGARADDEPIIRRAPEIIHGIRNLVQNAVDFAEQTVWIDARWDDDRIVLRIADDGPGYPTDLLPVLGDPFTRRRRQQPAKRRKGYKGMGLGLFIAKTLLERSGAEVTFANGRDRFSQNAQQPGPKGAIAMLSWSRRAIETADAGRGQLDENRRI</sequence>
<keyword evidence="7" id="KW-0547">Nucleotide-binding</keyword>
<evidence type="ECO:0000259" key="11">
    <source>
        <dbReference type="PROSITE" id="PS50109"/>
    </source>
</evidence>
<keyword evidence="6" id="KW-0808">Transferase</keyword>
<dbReference type="EC" id="2.7.13.3" evidence="3"/>
<dbReference type="NCBIfam" id="NF045988">
    <property type="entry name" value="HisKinRegBRhodob"/>
    <property type="match status" value="1"/>
</dbReference>
<dbReference type="NCBIfam" id="NF033792">
    <property type="entry name" value="ActS_PrrB_HisK"/>
    <property type="match status" value="1"/>
</dbReference>
<name>A0A934M8K9_9RHOB</name>
<dbReference type="InterPro" id="IPR050980">
    <property type="entry name" value="2C_sensor_his_kinase"/>
</dbReference>
<keyword evidence="8 12" id="KW-0418">Kinase</keyword>
<evidence type="ECO:0000256" key="8">
    <source>
        <dbReference type="ARBA" id="ARBA00022777"/>
    </source>
</evidence>
<dbReference type="Gene3D" id="3.30.565.10">
    <property type="entry name" value="Histidine kinase-like ATPase, C-terminal domain"/>
    <property type="match status" value="1"/>
</dbReference>
<dbReference type="SUPFAM" id="SSF47384">
    <property type="entry name" value="Homodimeric domain of signal transducing histidine kinase"/>
    <property type="match status" value="1"/>
</dbReference>
<evidence type="ECO:0000256" key="2">
    <source>
        <dbReference type="ARBA" id="ARBA00004651"/>
    </source>
</evidence>
<organism evidence="12 13">
    <name type="scientific">Palleronia pontilimi</name>
    <dbReference type="NCBI Taxonomy" id="1964209"/>
    <lineage>
        <taxon>Bacteria</taxon>
        <taxon>Pseudomonadati</taxon>
        <taxon>Pseudomonadota</taxon>
        <taxon>Alphaproteobacteria</taxon>
        <taxon>Rhodobacterales</taxon>
        <taxon>Roseobacteraceae</taxon>
        <taxon>Palleronia</taxon>
    </lineage>
</organism>
<dbReference type="InterPro" id="IPR047770">
    <property type="entry name" value="RegB"/>
</dbReference>
<protein>
    <recommendedName>
        <fullName evidence="3">histidine kinase</fullName>
        <ecNumber evidence="3">2.7.13.3</ecNumber>
    </recommendedName>
</protein>
<evidence type="ECO:0000256" key="9">
    <source>
        <dbReference type="ARBA" id="ARBA00022840"/>
    </source>
</evidence>
<dbReference type="PRINTS" id="PR00344">
    <property type="entry name" value="BCTRLSENSOR"/>
</dbReference>
<evidence type="ECO:0000256" key="3">
    <source>
        <dbReference type="ARBA" id="ARBA00012438"/>
    </source>
</evidence>
<evidence type="ECO:0000256" key="6">
    <source>
        <dbReference type="ARBA" id="ARBA00022679"/>
    </source>
</evidence>
<dbReference type="PANTHER" id="PTHR44936">
    <property type="entry name" value="SENSOR PROTEIN CREC"/>
    <property type="match status" value="1"/>
</dbReference>
<dbReference type="InterPro" id="IPR003594">
    <property type="entry name" value="HATPase_dom"/>
</dbReference>
<evidence type="ECO:0000313" key="12">
    <source>
        <dbReference type="EMBL" id="MBJ3761522.1"/>
    </source>
</evidence>
<comment type="subcellular location">
    <subcellularLocation>
        <location evidence="2">Cell membrane</location>
        <topology evidence="2">Multi-pass membrane protein</topology>
    </subcellularLocation>
</comment>
<dbReference type="Pfam" id="PF02518">
    <property type="entry name" value="HATPase_c"/>
    <property type="match status" value="1"/>
</dbReference>
<evidence type="ECO:0000256" key="1">
    <source>
        <dbReference type="ARBA" id="ARBA00000085"/>
    </source>
</evidence>